<feature type="region of interest" description="Disordered" evidence="10">
    <location>
        <begin position="411"/>
        <end position="488"/>
    </location>
</feature>
<dbReference type="GeneID" id="59343162"/>
<dbReference type="Proteomes" id="UP000636479">
    <property type="component" value="Unassembled WGS sequence"/>
</dbReference>
<feature type="compositionally biased region" description="Polar residues" evidence="10">
    <location>
        <begin position="462"/>
        <end position="482"/>
    </location>
</feature>
<keyword evidence="2" id="KW-0597">Phosphoprotein</keyword>
<keyword evidence="13" id="KW-1185">Reference proteome</keyword>
<dbReference type="SMART" id="SM01167">
    <property type="entry name" value="DUF1900"/>
    <property type="match status" value="1"/>
</dbReference>
<keyword evidence="4 9" id="KW-0677">Repeat</keyword>
<feature type="repeat" description="WD" evidence="8">
    <location>
        <begin position="83"/>
        <end position="119"/>
    </location>
</feature>
<dbReference type="InterPro" id="IPR015943">
    <property type="entry name" value="WD40/YVTN_repeat-like_dom_sf"/>
</dbReference>
<evidence type="ECO:0000256" key="9">
    <source>
        <dbReference type="RuleBase" id="RU280818"/>
    </source>
</evidence>
<evidence type="ECO:0000256" key="2">
    <source>
        <dbReference type="ARBA" id="ARBA00022553"/>
    </source>
</evidence>
<dbReference type="PANTHER" id="PTHR10856:SF0">
    <property type="entry name" value="CORONIN"/>
    <property type="match status" value="1"/>
</dbReference>
<dbReference type="Pfam" id="PF00400">
    <property type="entry name" value="WD40"/>
    <property type="match status" value="2"/>
</dbReference>
<evidence type="ECO:0000256" key="8">
    <source>
        <dbReference type="PROSITE-ProRule" id="PRU00221"/>
    </source>
</evidence>
<dbReference type="RefSeq" id="XP_037223531.1">
    <property type="nucleotide sequence ID" value="XM_037360646.1"/>
</dbReference>
<feature type="domain" description="DUF1899" evidence="11">
    <location>
        <begin position="3"/>
        <end position="67"/>
    </location>
</feature>
<evidence type="ECO:0000313" key="13">
    <source>
        <dbReference type="Proteomes" id="UP000636479"/>
    </source>
</evidence>
<feature type="compositionally biased region" description="Pro residues" evidence="10">
    <location>
        <begin position="426"/>
        <end position="452"/>
    </location>
</feature>
<feature type="repeat" description="WD" evidence="8">
    <location>
        <begin position="185"/>
        <end position="217"/>
    </location>
</feature>
<dbReference type="GO" id="GO:0030479">
    <property type="term" value="C:actin cortical patch"/>
    <property type="evidence" value="ECO:0007669"/>
    <property type="project" value="UniProtKB-ARBA"/>
</dbReference>
<keyword evidence="3 8" id="KW-0853">WD repeat</keyword>
<dbReference type="InterPro" id="IPR015048">
    <property type="entry name" value="DUF1899"/>
</dbReference>
<keyword evidence="5" id="KW-0175">Coiled coil</keyword>
<dbReference type="Pfam" id="PF16300">
    <property type="entry name" value="WD40_4"/>
    <property type="match status" value="1"/>
</dbReference>
<comment type="similarity">
    <text evidence="1 9">Belongs to the WD repeat coronin family.</text>
</comment>
<dbReference type="FunFam" id="2.130.10.10:FF:000197">
    <property type="entry name" value="Coronin"/>
    <property type="match status" value="1"/>
</dbReference>
<dbReference type="PROSITE" id="PS50082">
    <property type="entry name" value="WD_REPEATS_2"/>
    <property type="match status" value="3"/>
</dbReference>
<dbReference type="Gene3D" id="2.130.10.10">
    <property type="entry name" value="YVTN repeat-like/Quinoprotein amine dehydrogenase"/>
    <property type="match status" value="1"/>
</dbReference>
<dbReference type="InterPro" id="IPR015505">
    <property type="entry name" value="Coronin"/>
</dbReference>
<gene>
    <name evidence="12" type="ORF">MIND_00381400</name>
</gene>
<dbReference type="OrthoDB" id="1850764at2759"/>
<dbReference type="AlphaFoldDB" id="A0A8H6WBC3"/>
<dbReference type="PANTHER" id="PTHR10856">
    <property type="entry name" value="CORONIN"/>
    <property type="match status" value="1"/>
</dbReference>
<name>A0A8H6WBC3_9AGAR</name>
<feature type="compositionally biased region" description="Low complexity" evidence="10">
    <location>
        <begin position="414"/>
        <end position="425"/>
    </location>
</feature>
<dbReference type="SMART" id="SM00320">
    <property type="entry name" value="WD40"/>
    <property type="match status" value="4"/>
</dbReference>
<dbReference type="SUPFAM" id="SSF50978">
    <property type="entry name" value="WD40 repeat-like"/>
    <property type="match status" value="1"/>
</dbReference>
<dbReference type="InterPro" id="IPR001680">
    <property type="entry name" value="WD40_rpt"/>
</dbReference>
<evidence type="ECO:0000256" key="10">
    <source>
        <dbReference type="SAM" id="MobiDB-lite"/>
    </source>
</evidence>
<organism evidence="12 13">
    <name type="scientific">Mycena indigotica</name>
    <dbReference type="NCBI Taxonomy" id="2126181"/>
    <lineage>
        <taxon>Eukaryota</taxon>
        <taxon>Fungi</taxon>
        <taxon>Dikarya</taxon>
        <taxon>Basidiomycota</taxon>
        <taxon>Agaricomycotina</taxon>
        <taxon>Agaricomycetes</taxon>
        <taxon>Agaricomycetidae</taxon>
        <taxon>Agaricales</taxon>
        <taxon>Marasmiineae</taxon>
        <taxon>Mycenaceae</taxon>
        <taxon>Mycena</taxon>
    </lineage>
</organism>
<dbReference type="Pfam" id="PF08953">
    <property type="entry name" value="DUF1899"/>
    <property type="match status" value="1"/>
</dbReference>
<comment type="subunit">
    <text evidence="7">Binds to F-actin.</text>
</comment>
<evidence type="ECO:0000256" key="5">
    <source>
        <dbReference type="ARBA" id="ARBA00023054"/>
    </source>
</evidence>
<evidence type="ECO:0000313" key="12">
    <source>
        <dbReference type="EMBL" id="KAF7310081.1"/>
    </source>
</evidence>
<protein>
    <recommendedName>
        <fullName evidence="9">Coronin</fullName>
    </recommendedName>
</protein>
<dbReference type="GO" id="GO:0051015">
    <property type="term" value="F:actin filament binding"/>
    <property type="evidence" value="ECO:0007669"/>
    <property type="project" value="TreeGrafter"/>
</dbReference>
<evidence type="ECO:0000256" key="1">
    <source>
        <dbReference type="ARBA" id="ARBA00009482"/>
    </source>
</evidence>
<dbReference type="PROSITE" id="PS50294">
    <property type="entry name" value="WD_REPEATS_REGION"/>
    <property type="match status" value="2"/>
</dbReference>
<comment type="caution">
    <text evidence="12">The sequence shown here is derived from an EMBL/GenBank/DDBJ whole genome shotgun (WGS) entry which is preliminary data.</text>
</comment>
<evidence type="ECO:0000256" key="3">
    <source>
        <dbReference type="ARBA" id="ARBA00022574"/>
    </source>
</evidence>
<keyword evidence="6" id="KW-0009">Actin-binding</keyword>
<dbReference type="GO" id="GO:0007015">
    <property type="term" value="P:actin filament organization"/>
    <property type="evidence" value="ECO:0007669"/>
    <property type="project" value="TreeGrafter"/>
</dbReference>
<evidence type="ECO:0000256" key="7">
    <source>
        <dbReference type="ARBA" id="ARBA00062568"/>
    </source>
</evidence>
<sequence>MSRFVRASKYRHVFGQTGKKEYSVENVKVTGSAWDTNVVAASGEYLSINWNASGGGAFAIVPLPSPFNATTLSTKLPDNLPLARSHTAPVLDTDWSPHNDSIVASGGEDGKVMIWKVESSAFDGWGAEGWSPVDFDPVLRIDGSPRKIGQVLFHPTASNVVASASGEHVVKLWDLASPEDPRTTLTGHGDAIQSLSFNPTGTLLATTCRDRKLRIFDPRAGGEAVRITDGHGGIKGSRVVWMGENDRIATTGFSKMSDRQVAVWETGGLSNLKTLVIDQSAGVIMPFWSDNNILFLAGKGDGNIRYYEYESDALYALSEHKSSDPQRGMCFLPRRALNVSECEIARAYKVMGSTIEPIAFIVPRKADSFQSDIYPPAPSSEASLSASEFFAGKTAPLRLVNLADGVSFASSASATPVPTRTATAPAPTPAPAPVQAQPPPPIAQPTPPPPQAIPRAEPVYSRQPSVDSYSAPTPAKSSSTDSALVEENARLTSELREAREKIRGLELQLESVRANARKAAQALLDG</sequence>
<evidence type="ECO:0000256" key="6">
    <source>
        <dbReference type="ARBA" id="ARBA00023203"/>
    </source>
</evidence>
<proteinExistence type="inferred from homology"/>
<feature type="repeat" description="WD" evidence="8">
    <location>
        <begin position="141"/>
        <end position="183"/>
    </location>
</feature>
<reference evidence="12" key="1">
    <citation type="submission" date="2020-05" db="EMBL/GenBank/DDBJ databases">
        <title>Mycena genomes resolve the evolution of fungal bioluminescence.</title>
        <authorList>
            <person name="Tsai I.J."/>
        </authorList>
    </citation>
    <scope>NUCLEOTIDE SEQUENCE</scope>
    <source>
        <strain evidence="12">171206Taipei</strain>
    </source>
</reference>
<evidence type="ECO:0000259" key="11">
    <source>
        <dbReference type="SMART" id="SM01166"/>
    </source>
</evidence>
<evidence type="ECO:0000256" key="4">
    <source>
        <dbReference type="ARBA" id="ARBA00022737"/>
    </source>
</evidence>
<accession>A0A8H6WBC3</accession>
<dbReference type="EMBL" id="JACAZF010000003">
    <property type="protein sequence ID" value="KAF7310081.1"/>
    <property type="molecule type" value="Genomic_DNA"/>
</dbReference>
<dbReference type="SMART" id="SM01166">
    <property type="entry name" value="DUF1899"/>
    <property type="match status" value="1"/>
</dbReference>
<dbReference type="InterPro" id="IPR036322">
    <property type="entry name" value="WD40_repeat_dom_sf"/>
</dbReference>